<reference evidence="4" key="1">
    <citation type="submission" date="2016-06" db="UniProtKB">
        <authorList>
            <consortium name="WormBaseParasite"/>
        </authorList>
    </citation>
    <scope>IDENTIFICATION</scope>
</reference>
<keyword evidence="1" id="KW-0732">Signal</keyword>
<dbReference type="AlphaFoldDB" id="A0A183DFZ2"/>
<protein>
    <submittedName>
        <fullName evidence="4">Secreted protein</fullName>
    </submittedName>
</protein>
<dbReference type="WBParaSite" id="GPUH_0000764201-mRNA-1">
    <property type="protein sequence ID" value="GPUH_0000764201-mRNA-1"/>
    <property type="gene ID" value="GPUH_0000764201"/>
</dbReference>
<dbReference type="Proteomes" id="UP000271098">
    <property type="component" value="Unassembled WGS sequence"/>
</dbReference>
<dbReference type="OrthoDB" id="5861001at2759"/>
<evidence type="ECO:0000313" key="4">
    <source>
        <dbReference type="WBParaSite" id="GPUH_0000764201-mRNA-1"/>
    </source>
</evidence>
<evidence type="ECO:0000313" key="2">
    <source>
        <dbReference type="EMBL" id="VDK59053.1"/>
    </source>
</evidence>
<feature type="signal peptide" evidence="1">
    <location>
        <begin position="1"/>
        <end position="25"/>
    </location>
</feature>
<gene>
    <name evidence="2" type="ORF">GPUH_LOCUS7634</name>
</gene>
<evidence type="ECO:0000313" key="3">
    <source>
        <dbReference type="Proteomes" id="UP000271098"/>
    </source>
</evidence>
<organism evidence="4">
    <name type="scientific">Gongylonema pulchrum</name>
    <dbReference type="NCBI Taxonomy" id="637853"/>
    <lineage>
        <taxon>Eukaryota</taxon>
        <taxon>Metazoa</taxon>
        <taxon>Ecdysozoa</taxon>
        <taxon>Nematoda</taxon>
        <taxon>Chromadorea</taxon>
        <taxon>Rhabditida</taxon>
        <taxon>Spirurina</taxon>
        <taxon>Spiruromorpha</taxon>
        <taxon>Spiruroidea</taxon>
        <taxon>Gongylonematidae</taxon>
        <taxon>Gongylonema</taxon>
    </lineage>
</organism>
<proteinExistence type="predicted"/>
<reference evidence="2 3" key="2">
    <citation type="submission" date="2018-11" db="EMBL/GenBank/DDBJ databases">
        <authorList>
            <consortium name="Pathogen Informatics"/>
        </authorList>
    </citation>
    <scope>NUCLEOTIDE SEQUENCE [LARGE SCALE GENOMIC DNA]</scope>
</reference>
<evidence type="ECO:0000256" key="1">
    <source>
        <dbReference type="SAM" id="SignalP"/>
    </source>
</evidence>
<feature type="chain" id="PRO_5043138700" evidence="1">
    <location>
        <begin position="26"/>
        <end position="97"/>
    </location>
</feature>
<keyword evidence="3" id="KW-1185">Reference proteome</keyword>
<name>A0A183DFZ2_9BILA</name>
<sequence length="97" mass="11114">MMYSQALRGWYTLAALLLVSISFKSENVPQNISYAKLFGTEQFLFVGLSKCYLSAELSPPPSTCPYHTTFHIRKFDCAAVYNSMAQETHCKQIFFRK</sequence>
<dbReference type="EMBL" id="UYRT01020205">
    <property type="protein sequence ID" value="VDK59053.1"/>
    <property type="molecule type" value="Genomic_DNA"/>
</dbReference>
<accession>A0A183DFZ2</accession>